<name>F6CRY2_MARPP</name>
<keyword evidence="3" id="KW-1185">Reference proteome</keyword>
<dbReference type="SMART" id="SM00267">
    <property type="entry name" value="GGDEF"/>
    <property type="match status" value="1"/>
</dbReference>
<dbReference type="InterPro" id="IPR029787">
    <property type="entry name" value="Nucleotide_cyclase"/>
</dbReference>
<dbReference type="Gene3D" id="3.30.70.270">
    <property type="match status" value="1"/>
</dbReference>
<dbReference type="Pfam" id="PF00990">
    <property type="entry name" value="GGDEF"/>
    <property type="match status" value="1"/>
</dbReference>
<dbReference type="RefSeq" id="WP_013797559.1">
    <property type="nucleotide sequence ID" value="NC_015559.1"/>
</dbReference>
<dbReference type="STRING" id="491952.Mar181_3062"/>
<dbReference type="EMBL" id="CP002771">
    <property type="protein sequence ID" value="AEF56089.1"/>
    <property type="molecule type" value="Genomic_DNA"/>
</dbReference>
<evidence type="ECO:0000313" key="2">
    <source>
        <dbReference type="EMBL" id="AEF56089.1"/>
    </source>
</evidence>
<accession>F6CRY2</accession>
<evidence type="ECO:0000313" key="3">
    <source>
        <dbReference type="Proteomes" id="UP000009230"/>
    </source>
</evidence>
<sequence>MSIESSKSLLDEQQALRTRVSFLEKERDFIKSLYSDMSQMMQIISKGAPLSSLLNRFREKIKSQLSQSYCLFLICDKDCLQWRLQYSDLVSESLLNPKGMLADVPQALISFAAAPSCQKRHESDILNAANWQSWQTFLNTHNFSDVSMVSNSDEQGAIYIMLAFQKHQQQLESELMETALDAYSSWLDAVFIREKADYQLLEDNHRDPVTGLLRRFSFENSFGIVLKDSRRHFQRAAMFSIQLLSKKKVEDEELKVLAELIRETVRENDLIAHYDERELVMGIRIQNLSDAEVVATKLLASMEHEKYVSNGLIGSGVSIGIGFYPEHSSLEALYQAAHFAANSLKNVSGYQIEFHGALYDTSNEFYSL</sequence>
<organism evidence="2 3">
    <name type="scientific">Marinomonas posidonica (strain CECT 7376 / NCIMB 14433 / IVIA-Po-181)</name>
    <dbReference type="NCBI Taxonomy" id="491952"/>
    <lineage>
        <taxon>Bacteria</taxon>
        <taxon>Pseudomonadati</taxon>
        <taxon>Pseudomonadota</taxon>
        <taxon>Gammaproteobacteria</taxon>
        <taxon>Oceanospirillales</taxon>
        <taxon>Oceanospirillaceae</taxon>
        <taxon>Marinomonas</taxon>
    </lineage>
</organism>
<dbReference type="HOGENOM" id="CLU_836265_0_0_6"/>
<proteinExistence type="predicted"/>
<feature type="domain" description="GGDEF" evidence="1">
    <location>
        <begin position="234"/>
        <end position="357"/>
    </location>
</feature>
<dbReference type="Proteomes" id="UP000009230">
    <property type="component" value="Chromosome"/>
</dbReference>
<dbReference type="SUPFAM" id="SSF55073">
    <property type="entry name" value="Nucleotide cyclase"/>
    <property type="match status" value="1"/>
</dbReference>
<dbReference type="AlphaFoldDB" id="F6CRY2"/>
<reference evidence="2 3" key="1">
    <citation type="journal article" date="2012" name="Stand. Genomic Sci.">
        <title>Complete genome sequence of Marinomonas posidonica type strain (IVIA-Po-181(T)).</title>
        <authorList>
            <person name="Lucas-Elio P."/>
            <person name="Goodwin L."/>
            <person name="Woyke T."/>
            <person name="Pitluck S."/>
            <person name="Nolan M."/>
            <person name="Kyrpides N.C."/>
            <person name="Detter J.C."/>
            <person name="Copeland A."/>
            <person name="Lu M."/>
            <person name="Bruce D."/>
            <person name="Detter C."/>
            <person name="Tapia R."/>
            <person name="Han S."/>
            <person name="Land M.L."/>
            <person name="Ivanova N."/>
            <person name="Mikhailova N."/>
            <person name="Johnston A.W."/>
            <person name="Sanchez-Amat A."/>
        </authorList>
    </citation>
    <scope>NUCLEOTIDE SEQUENCE [LARGE SCALE GENOMIC DNA]</scope>
    <source>
        <strain evidence="3">CECT 7376 / NCIMB 14433 / IVIA-Po-181</strain>
    </source>
</reference>
<dbReference type="PROSITE" id="PS50887">
    <property type="entry name" value="GGDEF"/>
    <property type="match status" value="1"/>
</dbReference>
<evidence type="ECO:0000259" key="1">
    <source>
        <dbReference type="PROSITE" id="PS50887"/>
    </source>
</evidence>
<dbReference type="InterPro" id="IPR043128">
    <property type="entry name" value="Rev_trsase/Diguanyl_cyclase"/>
</dbReference>
<gene>
    <name evidence="2" type="ordered locus">Mar181_3062</name>
</gene>
<dbReference type="eggNOG" id="COG2199">
    <property type="taxonomic scope" value="Bacteria"/>
</dbReference>
<dbReference type="InterPro" id="IPR000160">
    <property type="entry name" value="GGDEF_dom"/>
</dbReference>
<dbReference type="KEGG" id="mpc:Mar181_3062"/>
<protein>
    <submittedName>
        <fullName evidence="2">Diguanylate cyclase</fullName>
    </submittedName>
</protein>